<keyword evidence="4 6" id="KW-1133">Transmembrane helix</keyword>
<feature type="transmembrane region" description="Helical" evidence="6">
    <location>
        <begin position="141"/>
        <end position="159"/>
    </location>
</feature>
<feature type="transmembrane region" description="Helical" evidence="6">
    <location>
        <begin position="86"/>
        <end position="103"/>
    </location>
</feature>
<keyword evidence="3 6" id="KW-0812">Transmembrane</keyword>
<evidence type="ECO:0000313" key="8">
    <source>
        <dbReference type="Proteomes" id="UP001597467"/>
    </source>
</evidence>
<feature type="transmembrane region" description="Helical" evidence="6">
    <location>
        <begin position="115"/>
        <end position="135"/>
    </location>
</feature>
<feature type="transmembrane region" description="Helical" evidence="6">
    <location>
        <begin position="171"/>
        <end position="193"/>
    </location>
</feature>
<reference evidence="8" key="1">
    <citation type="journal article" date="2019" name="Int. J. Syst. Evol. Microbiol.">
        <title>The Global Catalogue of Microorganisms (GCM) 10K type strain sequencing project: providing services to taxonomists for standard genome sequencing and annotation.</title>
        <authorList>
            <consortium name="The Broad Institute Genomics Platform"/>
            <consortium name="The Broad Institute Genome Sequencing Center for Infectious Disease"/>
            <person name="Wu L."/>
            <person name="Ma J."/>
        </authorList>
    </citation>
    <scope>NUCLEOTIDE SEQUENCE [LARGE SCALE GENOMIC DNA]</scope>
    <source>
        <strain evidence="8">KCTC 42808</strain>
    </source>
</reference>
<dbReference type="Pfam" id="PF07947">
    <property type="entry name" value="YhhN"/>
    <property type="match status" value="1"/>
</dbReference>
<accession>A0ABW5JYX3</accession>
<dbReference type="EMBL" id="JBHULM010000007">
    <property type="protein sequence ID" value="MFD2541814.1"/>
    <property type="molecule type" value="Genomic_DNA"/>
</dbReference>
<comment type="caution">
    <text evidence="7">The sequence shown here is derived from an EMBL/GenBank/DDBJ whole genome shotgun (WGS) entry which is preliminary data.</text>
</comment>
<feature type="transmembrane region" description="Helical" evidence="6">
    <location>
        <begin position="7"/>
        <end position="24"/>
    </location>
</feature>
<comment type="subcellular location">
    <subcellularLocation>
        <location evidence="1">Membrane</location>
        <topology evidence="1">Multi-pass membrane protein</topology>
    </subcellularLocation>
</comment>
<keyword evidence="8" id="KW-1185">Reference proteome</keyword>
<proteinExistence type="inferred from homology"/>
<dbReference type="PANTHER" id="PTHR31885">
    <property type="entry name" value="GH04784P"/>
    <property type="match status" value="1"/>
</dbReference>
<dbReference type="RefSeq" id="WP_379901930.1">
    <property type="nucleotide sequence ID" value="NZ_JBHULM010000007.1"/>
</dbReference>
<evidence type="ECO:0000313" key="7">
    <source>
        <dbReference type="EMBL" id="MFD2541814.1"/>
    </source>
</evidence>
<evidence type="ECO:0000256" key="6">
    <source>
        <dbReference type="SAM" id="Phobius"/>
    </source>
</evidence>
<keyword evidence="5 6" id="KW-0472">Membrane</keyword>
<dbReference type="Proteomes" id="UP001597467">
    <property type="component" value="Unassembled WGS sequence"/>
</dbReference>
<evidence type="ECO:0000256" key="5">
    <source>
        <dbReference type="ARBA" id="ARBA00023136"/>
    </source>
</evidence>
<evidence type="ECO:0000256" key="2">
    <source>
        <dbReference type="ARBA" id="ARBA00007375"/>
    </source>
</evidence>
<name>A0ABW5JYX3_9FLAO</name>
<feature type="transmembrane region" description="Helical" evidence="6">
    <location>
        <begin position="199"/>
        <end position="221"/>
    </location>
</feature>
<evidence type="ECO:0000256" key="1">
    <source>
        <dbReference type="ARBA" id="ARBA00004141"/>
    </source>
</evidence>
<protein>
    <submittedName>
        <fullName evidence="7">Lysoplasmalogenase family protein</fullName>
    </submittedName>
</protein>
<evidence type="ECO:0000256" key="3">
    <source>
        <dbReference type="ARBA" id="ARBA00022692"/>
    </source>
</evidence>
<dbReference type="InterPro" id="IPR012506">
    <property type="entry name" value="TMEM86B-like"/>
</dbReference>
<comment type="similarity">
    <text evidence="2">Belongs to the TMEM86 family.</text>
</comment>
<gene>
    <name evidence="7" type="ORF">ACFSSB_05730</name>
</gene>
<sequence length="238" mass="27826">MFIFKDKFYFSIFFFSILIIDVFFKVIIDLIPLRVVTKSLVVGSLLVYFCMHIKNRTAKDSIFMIMALSFFILGDLLFIFKDFIVFFLLGILSFTIGKLFYVFRFSNQNDFKLVHLFPVLAFCFIYMFLILSVIYDNLKEFFIPVLAYLFIALIVLLFAYLRKSEVDKKSFFIVGIGILFSVIADSIAVLARFYNNDIFYSAITVMLFYGTSQYLIVMGILDEKVIKQNSVLYNDNLL</sequence>
<feature type="transmembrane region" description="Helical" evidence="6">
    <location>
        <begin position="30"/>
        <end position="50"/>
    </location>
</feature>
<evidence type="ECO:0000256" key="4">
    <source>
        <dbReference type="ARBA" id="ARBA00022989"/>
    </source>
</evidence>
<feature type="transmembrane region" description="Helical" evidence="6">
    <location>
        <begin position="62"/>
        <end position="80"/>
    </location>
</feature>
<organism evidence="7 8">
    <name type="scientific">Lacinutrix gracilariae</name>
    <dbReference type="NCBI Taxonomy" id="1747198"/>
    <lineage>
        <taxon>Bacteria</taxon>
        <taxon>Pseudomonadati</taxon>
        <taxon>Bacteroidota</taxon>
        <taxon>Flavobacteriia</taxon>
        <taxon>Flavobacteriales</taxon>
        <taxon>Flavobacteriaceae</taxon>
        <taxon>Lacinutrix</taxon>
    </lineage>
</organism>
<dbReference type="PANTHER" id="PTHR31885:SF6">
    <property type="entry name" value="GH04784P"/>
    <property type="match status" value="1"/>
</dbReference>